<dbReference type="HOGENOM" id="CLU_1569094_0_0_11"/>
<evidence type="ECO:0000256" key="2">
    <source>
        <dbReference type="SAM" id="SignalP"/>
    </source>
</evidence>
<organism evidence="3 4">
    <name type="scientific">Nocardia cyriacigeorgica (strain GUH-2)</name>
    <dbReference type="NCBI Taxonomy" id="1127134"/>
    <lineage>
        <taxon>Bacteria</taxon>
        <taxon>Bacillati</taxon>
        <taxon>Actinomycetota</taxon>
        <taxon>Actinomycetes</taxon>
        <taxon>Mycobacteriales</taxon>
        <taxon>Nocardiaceae</taxon>
        <taxon>Nocardia</taxon>
    </lineage>
</organism>
<dbReference type="AlphaFoldDB" id="H6RA89"/>
<keyword evidence="4" id="KW-1185">Reference proteome</keyword>
<evidence type="ECO:0000313" key="3">
    <source>
        <dbReference type="EMBL" id="CCF63697.1"/>
    </source>
</evidence>
<dbReference type="KEGG" id="ncy:NOCYR_2928"/>
<name>H6RA89_NOCCG</name>
<gene>
    <name evidence="3" type="ordered locus">NOCYR_2928</name>
</gene>
<keyword evidence="2" id="KW-0732">Signal</keyword>
<sequence>MRRRFVVAVVGVALALSGCSNDGESGSNTTPSVQRTPSAAPEALGEGAPTSPLGGTLKVWNENQMAEYTVANPHRASNGMMALDLTMEVRQGNNYVPGTFFVLTDAGKKIEQFIDYPLEPHPDWFDYSGSMVAGERREGEILFDAPEGARVEKVILYHGTLFPPVAFWTA</sequence>
<feature type="compositionally biased region" description="Polar residues" evidence="1">
    <location>
        <begin position="20"/>
        <end position="37"/>
    </location>
</feature>
<evidence type="ECO:0000313" key="4">
    <source>
        <dbReference type="Proteomes" id="UP000008190"/>
    </source>
</evidence>
<proteinExistence type="predicted"/>
<feature type="signal peptide" evidence="2">
    <location>
        <begin position="1"/>
        <end position="22"/>
    </location>
</feature>
<evidence type="ECO:0000256" key="1">
    <source>
        <dbReference type="SAM" id="MobiDB-lite"/>
    </source>
</evidence>
<dbReference type="eggNOG" id="ENOG5031ZJ5">
    <property type="taxonomic scope" value="Bacteria"/>
</dbReference>
<reference evidence="3 4" key="1">
    <citation type="journal article" date="2012" name="J. Bacteriol.">
        <title>Genome sequence of the human- and animal-pathogenic strain Nocardia cyriacigeorgica GUH-2.</title>
        <authorList>
            <person name="Zoropogui A."/>
            <person name="Pujic P."/>
            <person name="Normand P."/>
            <person name="Barbe V."/>
            <person name="Beaman B."/>
            <person name="Beaman L."/>
            <person name="Boiron P."/>
            <person name="Colinon C."/>
            <person name="Deredjian A."/>
            <person name="Graindorge A."/>
            <person name="Mangenot S."/>
            <person name="Nazaret S."/>
            <person name="Neto M."/>
            <person name="Petit S."/>
            <person name="Roche D."/>
            <person name="Vallenet D."/>
            <person name="Rodriguez-Nava V."/>
            <person name="Richard Y."/>
            <person name="Cournoyer B."/>
            <person name="Blaha D."/>
        </authorList>
    </citation>
    <scope>NUCLEOTIDE SEQUENCE [LARGE SCALE GENOMIC DNA]</scope>
    <source>
        <strain evidence="3 4">GUH-2</strain>
    </source>
</reference>
<dbReference type="Proteomes" id="UP000008190">
    <property type="component" value="Chromosome"/>
</dbReference>
<dbReference type="PROSITE" id="PS51257">
    <property type="entry name" value="PROKAR_LIPOPROTEIN"/>
    <property type="match status" value="1"/>
</dbReference>
<feature type="region of interest" description="Disordered" evidence="1">
    <location>
        <begin position="20"/>
        <end position="53"/>
    </location>
</feature>
<accession>H6RA89</accession>
<dbReference type="EMBL" id="FO082843">
    <property type="protein sequence ID" value="CCF63697.1"/>
    <property type="molecule type" value="Genomic_DNA"/>
</dbReference>
<feature type="chain" id="PRO_5038957629" description="DUF4352 domain-containing protein" evidence="2">
    <location>
        <begin position="23"/>
        <end position="170"/>
    </location>
</feature>
<protein>
    <recommendedName>
        <fullName evidence="5">DUF4352 domain-containing protein</fullName>
    </recommendedName>
</protein>
<evidence type="ECO:0008006" key="5">
    <source>
        <dbReference type="Google" id="ProtNLM"/>
    </source>
</evidence>